<protein>
    <submittedName>
        <fullName evidence="1">Uncharacterized protein</fullName>
    </submittedName>
</protein>
<name>M1YLN1_NITG3</name>
<dbReference type="AlphaFoldDB" id="M1YLN1"/>
<comment type="caution">
    <text evidence="1">The sequence shown here is derived from an EMBL/GenBank/DDBJ whole genome shotgun (WGS) entry which is preliminary data.</text>
</comment>
<evidence type="ECO:0000313" key="2">
    <source>
        <dbReference type="Proteomes" id="UP000011704"/>
    </source>
</evidence>
<dbReference type="Proteomes" id="UP000011704">
    <property type="component" value="Unassembled WGS sequence"/>
</dbReference>
<dbReference type="STRING" id="1266370.NITGR_650012"/>
<proteinExistence type="predicted"/>
<dbReference type="HOGENOM" id="CLU_2917962_0_0_0"/>
<gene>
    <name evidence="1" type="ORF">NITGR_650012</name>
</gene>
<dbReference type="EMBL" id="CAQJ01000072">
    <property type="protein sequence ID" value="CCQ91387.1"/>
    <property type="molecule type" value="Genomic_DNA"/>
</dbReference>
<dbReference type="InParanoid" id="M1YLN1"/>
<accession>M1YLN1</accession>
<sequence length="61" mass="7136">MDGWFGPGRKPGPKRVKNTFFWNAPQAFLFPPWFQPLLPKAFGNFSGKIRYLFSRFPKTNT</sequence>
<keyword evidence="2" id="KW-1185">Reference proteome</keyword>
<organism evidence="1 2">
    <name type="scientific">Nitrospina gracilis (strain 3/211)</name>
    <dbReference type="NCBI Taxonomy" id="1266370"/>
    <lineage>
        <taxon>Bacteria</taxon>
        <taxon>Pseudomonadati</taxon>
        <taxon>Nitrospinota/Tectimicrobiota group</taxon>
        <taxon>Nitrospinota</taxon>
        <taxon>Nitrospinia</taxon>
        <taxon>Nitrospinales</taxon>
        <taxon>Nitrospinaceae</taxon>
        <taxon>Nitrospina</taxon>
    </lineage>
</organism>
<evidence type="ECO:0000313" key="1">
    <source>
        <dbReference type="EMBL" id="CCQ91387.1"/>
    </source>
</evidence>
<reference evidence="1 2" key="1">
    <citation type="journal article" date="2013" name="Front. Microbiol.">
        <title>The genome of Nitrospina gracilis illuminates the metabolism and evolution of the major marine nitrite oxidizer.</title>
        <authorList>
            <person name="Luecker S."/>
            <person name="Nowka B."/>
            <person name="Rattei T."/>
            <person name="Spieck E."/>
            <person name="and Daims H."/>
        </authorList>
    </citation>
    <scope>NUCLEOTIDE SEQUENCE [LARGE SCALE GENOMIC DNA]</scope>
    <source>
        <strain evidence="1 2">3/211</strain>
    </source>
</reference>